<feature type="domain" description="NFACT RNA-binding" evidence="3">
    <location>
        <begin position="1"/>
        <end position="95"/>
    </location>
</feature>
<comment type="similarity">
    <text evidence="1">Belongs to the CCDC25 family.</text>
</comment>
<feature type="compositionally biased region" description="Acidic residues" evidence="2">
    <location>
        <begin position="193"/>
        <end position="203"/>
    </location>
</feature>
<gene>
    <name evidence="4" type="ORF">EHAR0213_LOCUS11383</name>
</gene>
<feature type="region of interest" description="Disordered" evidence="2">
    <location>
        <begin position="184"/>
        <end position="203"/>
    </location>
</feature>
<evidence type="ECO:0000256" key="1">
    <source>
        <dbReference type="ARBA" id="ARBA00008998"/>
    </source>
</evidence>
<name>A0A7S3JDV5_9SPIT</name>
<organism evidence="4">
    <name type="scientific">Euplotes harpa</name>
    <dbReference type="NCBI Taxonomy" id="151035"/>
    <lineage>
        <taxon>Eukaryota</taxon>
        <taxon>Sar</taxon>
        <taxon>Alveolata</taxon>
        <taxon>Ciliophora</taxon>
        <taxon>Intramacronucleata</taxon>
        <taxon>Spirotrichea</taxon>
        <taxon>Hypotrichia</taxon>
        <taxon>Euplotida</taxon>
        <taxon>Euplotidae</taxon>
        <taxon>Euplotes</taxon>
    </lineage>
</organism>
<evidence type="ECO:0000313" key="4">
    <source>
        <dbReference type="EMBL" id="CAE0352467.1"/>
    </source>
</evidence>
<reference evidence="4" key="1">
    <citation type="submission" date="2021-01" db="EMBL/GenBank/DDBJ databases">
        <authorList>
            <person name="Corre E."/>
            <person name="Pelletier E."/>
            <person name="Niang G."/>
            <person name="Scheremetjew M."/>
            <person name="Finn R."/>
            <person name="Kale V."/>
            <person name="Holt S."/>
            <person name="Cochrane G."/>
            <person name="Meng A."/>
            <person name="Brown T."/>
            <person name="Cohen L."/>
        </authorList>
    </citation>
    <scope>NUCLEOTIDE SEQUENCE</scope>
    <source>
        <strain evidence="4">FSP1.4</strain>
    </source>
</reference>
<dbReference type="AlphaFoldDB" id="A0A7S3JDV5"/>
<dbReference type="EMBL" id="HBII01027153">
    <property type="protein sequence ID" value="CAE0352467.1"/>
    <property type="molecule type" value="Transcribed_RNA"/>
</dbReference>
<dbReference type="InterPro" id="IPR039730">
    <property type="entry name" value="Jlp2/Ccd25"/>
</dbReference>
<dbReference type="InterPro" id="IPR008532">
    <property type="entry name" value="NFACT_RNA-bd"/>
</dbReference>
<sequence>MGKDKFENEDLIQYSFPKDIWFHVDDLSSAHVYLRLEGLDDIDKVPVDLLSEMCQLTKANSIEGSKKKEVAIVYTFAENLLKESDMQVGAVSFKDFKAKRYVKAVHKDKEVLNPLKKSKREEFPDLQALYNDKMKDLIKAEQREKTFAKIKEKEQEAEAKKKIKEAKMAKEIKEKEMQEFFEKVEEEKVQNTDDNENLLDDFW</sequence>
<dbReference type="PANTHER" id="PTHR13049:SF2">
    <property type="entry name" value="COILED-COIL DOMAIN-CONTAINING PROTEIN 25"/>
    <property type="match status" value="1"/>
</dbReference>
<accession>A0A7S3JDV5</accession>
<dbReference type="Pfam" id="PF05670">
    <property type="entry name" value="NFACT-R_1"/>
    <property type="match status" value="1"/>
</dbReference>
<evidence type="ECO:0000259" key="3">
    <source>
        <dbReference type="Pfam" id="PF05670"/>
    </source>
</evidence>
<dbReference type="PANTHER" id="PTHR13049">
    <property type="entry name" value="DUF814-RELATED"/>
    <property type="match status" value="1"/>
</dbReference>
<protein>
    <recommendedName>
        <fullName evidence="3">NFACT RNA-binding domain-containing protein</fullName>
    </recommendedName>
</protein>
<evidence type="ECO:0000256" key="2">
    <source>
        <dbReference type="SAM" id="MobiDB-lite"/>
    </source>
</evidence>
<proteinExistence type="inferred from homology"/>